<dbReference type="GO" id="GO:0071897">
    <property type="term" value="P:DNA biosynthetic process"/>
    <property type="evidence" value="ECO:0007669"/>
    <property type="project" value="UniProtKB-ARBA"/>
</dbReference>
<reference evidence="1" key="1">
    <citation type="submission" date="2023-07" db="EMBL/GenBank/DDBJ databases">
        <title>Chromosome-level genome assembly of Artemia franciscana.</title>
        <authorList>
            <person name="Jo E."/>
        </authorList>
    </citation>
    <scope>NUCLEOTIDE SEQUENCE</scope>
    <source>
        <tissue evidence="1">Whole body</tissue>
    </source>
</reference>
<name>A0AA88KZL8_ARTSF</name>
<dbReference type="EMBL" id="JAVRJZ010000014">
    <property type="protein sequence ID" value="KAK2713398.1"/>
    <property type="molecule type" value="Genomic_DNA"/>
</dbReference>
<dbReference type="PANTHER" id="PTHR37984">
    <property type="entry name" value="PROTEIN CBG26694"/>
    <property type="match status" value="1"/>
</dbReference>
<dbReference type="InterPro" id="IPR050951">
    <property type="entry name" value="Retrovirus_Pol_polyprotein"/>
</dbReference>
<keyword evidence="2" id="KW-1185">Reference proteome</keyword>
<proteinExistence type="predicted"/>
<organism evidence="1 2">
    <name type="scientific">Artemia franciscana</name>
    <name type="common">Brine shrimp</name>
    <name type="synonym">Artemia sanfranciscana</name>
    <dbReference type="NCBI Taxonomy" id="6661"/>
    <lineage>
        <taxon>Eukaryota</taxon>
        <taxon>Metazoa</taxon>
        <taxon>Ecdysozoa</taxon>
        <taxon>Arthropoda</taxon>
        <taxon>Crustacea</taxon>
        <taxon>Branchiopoda</taxon>
        <taxon>Anostraca</taxon>
        <taxon>Artemiidae</taxon>
        <taxon>Artemia</taxon>
    </lineage>
</organism>
<protein>
    <submittedName>
        <fullName evidence="1">Uncharacterized protein</fullName>
    </submittedName>
</protein>
<dbReference type="Gene3D" id="3.10.10.10">
    <property type="entry name" value="HIV Type 1 Reverse Transcriptase, subunit A, domain 1"/>
    <property type="match status" value="1"/>
</dbReference>
<sequence length="216" mass="24465">MVPKPRLQPTKDILTSYSGERLQVLGLVELCICYKECEKQIHQFHVVNTDHKPILSRKTSQNMNLIKFILNVQSKPAPTMKPKTARILEEYGDVFEGVGKLPGKCKIHLKEGAVPTVQTPKRVPFALQEKLKEELDCLEVMGIIEKTTTPTEWVNSIVVILKPNGSLRICLDPADLNKWVQHPYHPIPLFDDVAAKCLGSNTFLNWTQDKDTGPWN</sequence>
<gene>
    <name evidence="1" type="ORF">QYM36_009311</name>
</gene>
<dbReference type="Proteomes" id="UP001187531">
    <property type="component" value="Unassembled WGS sequence"/>
</dbReference>
<accession>A0AA88KZL8</accession>
<dbReference type="AlphaFoldDB" id="A0AA88KZL8"/>
<dbReference type="SUPFAM" id="SSF56672">
    <property type="entry name" value="DNA/RNA polymerases"/>
    <property type="match status" value="1"/>
</dbReference>
<dbReference type="PANTHER" id="PTHR37984:SF8">
    <property type="entry name" value="CCHC-TYPE DOMAIN-CONTAINING PROTEIN"/>
    <property type="match status" value="1"/>
</dbReference>
<dbReference type="InterPro" id="IPR043502">
    <property type="entry name" value="DNA/RNA_pol_sf"/>
</dbReference>
<evidence type="ECO:0000313" key="2">
    <source>
        <dbReference type="Proteomes" id="UP001187531"/>
    </source>
</evidence>
<evidence type="ECO:0000313" key="1">
    <source>
        <dbReference type="EMBL" id="KAK2713398.1"/>
    </source>
</evidence>
<comment type="caution">
    <text evidence="1">The sequence shown here is derived from an EMBL/GenBank/DDBJ whole genome shotgun (WGS) entry which is preliminary data.</text>
</comment>